<keyword evidence="8 10" id="KW-1133">Transmembrane helix</keyword>
<evidence type="ECO:0000256" key="6">
    <source>
        <dbReference type="ARBA" id="ARBA00022692"/>
    </source>
</evidence>
<feature type="transmembrane region" description="Helical" evidence="10">
    <location>
        <begin position="189"/>
        <end position="206"/>
    </location>
</feature>
<feature type="transmembrane region" description="Helical" evidence="10">
    <location>
        <begin position="32"/>
        <end position="50"/>
    </location>
</feature>
<keyword evidence="4" id="KW-1003">Cell membrane</keyword>
<keyword evidence="7" id="KW-0378">Hydrolase</keyword>
<comment type="subcellular location">
    <subcellularLocation>
        <location evidence="1">Cell membrane</location>
        <topology evidence="1">Multi-pass membrane protein</topology>
    </subcellularLocation>
</comment>
<evidence type="ECO:0000313" key="11">
    <source>
        <dbReference type="EMBL" id="TYB31574.1"/>
    </source>
</evidence>
<comment type="caution">
    <text evidence="11">The sequence shown here is derived from an EMBL/GenBank/DDBJ whole genome shotgun (WGS) entry which is preliminary data.</text>
</comment>
<accession>A0A5D0MCT4</accession>
<comment type="similarity">
    <text evidence="2">Belongs to the protease PrsW family.</text>
</comment>
<feature type="transmembrane region" description="Helical" evidence="10">
    <location>
        <begin position="56"/>
        <end position="76"/>
    </location>
</feature>
<gene>
    <name evidence="11" type="ORF">FXF47_02980</name>
</gene>
<protein>
    <recommendedName>
        <fullName evidence="3">Protease PrsW</fullName>
    </recommendedName>
</protein>
<dbReference type="PANTHER" id="PTHR36844">
    <property type="entry name" value="PROTEASE PRSW"/>
    <property type="match status" value="1"/>
</dbReference>
<dbReference type="PANTHER" id="PTHR36844:SF1">
    <property type="entry name" value="PROTEASE PRSW"/>
    <property type="match status" value="1"/>
</dbReference>
<evidence type="ECO:0000256" key="7">
    <source>
        <dbReference type="ARBA" id="ARBA00022801"/>
    </source>
</evidence>
<evidence type="ECO:0000256" key="5">
    <source>
        <dbReference type="ARBA" id="ARBA00022670"/>
    </source>
</evidence>
<evidence type="ECO:0000256" key="9">
    <source>
        <dbReference type="ARBA" id="ARBA00023136"/>
    </source>
</evidence>
<dbReference type="InterPro" id="IPR023596">
    <property type="entry name" value="Peptidase_PrsW_arch/bac"/>
</dbReference>
<evidence type="ECO:0000313" key="12">
    <source>
        <dbReference type="Proteomes" id="UP000324143"/>
    </source>
</evidence>
<evidence type="ECO:0000256" key="3">
    <source>
        <dbReference type="ARBA" id="ARBA00018997"/>
    </source>
</evidence>
<dbReference type="AlphaFoldDB" id="A0A5D0MCT4"/>
<evidence type="ECO:0000256" key="10">
    <source>
        <dbReference type="SAM" id="Phobius"/>
    </source>
</evidence>
<dbReference type="InterPro" id="IPR026898">
    <property type="entry name" value="PrsW"/>
</dbReference>
<feature type="transmembrane region" description="Helical" evidence="10">
    <location>
        <begin position="5"/>
        <end position="20"/>
    </location>
</feature>
<keyword evidence="5" id="KW-0645">Protease</keyword>
<organism evidence="11 12">
    <name type="scientific">Candidatus Mcinerneyibacterium aminivorans</name>
    <dbReference type="NCBI Taxonomy" id="2703815"/>
    <lineage>
        <taxon>Bacteria</taxon>
        <taxon>Candidatus Macinerneyibacteriota</taxon>
        <taxon>Candidatus Mcinerneyibacteria</taxon>
        <taxon>Candidatus Mcinerneyibacteriales</taxon>
        <taxon>Candidatus Mcinerneyibacteriaceae</taxon>
        <taxon>Candidatus Mcinerneyibacterium</taxon>
    </lineage>
</organism>
<keyword evidence="11" id="KW-0482">Metalloprotease</keyword>
<keyword evidence="12" id="KW-1185">Reference proteome</keyword>
<proteinExistence type="inferred from homology"/>
<dbReference type="Pfam" id="PF13367">
    <property type="entry name" value="PrsW-protease"/>
    <property type="match status" value="1"/>
</dbReference>
<evidence type="ECO:0000256" key="1">
    <source>
        <dbReference type="ARBA" id="ARBA00004651"/>
    </source>
</evidence>
<dbReference type="GO" id="GO:0008237">
    <property type="term" value="F:metallopeptidase activity"/>
    <property type="evidence" value="ECO:0007669"/>
    <property type="project" value="UniProtKB-KW"/>
</dbReference>
<dbReference type="PIRSF" id="PIRSF016933">
    <property type="entry name" value="PrsW"/>
    <property type="match status" value="1"/>
</dbReference>
<feature type="transmembrane region" description="Helical" evidence="10">
    <location>
        <begin position="97"/>
        <end position="118"/>
    </location>
</feature>
<evidence type="ECO:0000256" key="2">
    <source>
        <dbReference type="ARBA" id="ARBA00009165"/>
    </source>
</evidence>
<dbReference type="GO" id="GO:0005886">
    <property type="term" value="C:plasma membrane"/>
    <property type="evidence" value="ECO:0007669"/>
    <property type="project" value="UniProtKB-SubCell"/>
</dbReference>
<sequence length="227" mass="26203">MFYFFLAILPGILIIVYFYKRDRLEPEPKWMIVKTFFLGILASSAALFFNSLFGGIFQNNLLIGAVLIAPIVEESCKFYSVKYFRFKDKHFTEPMDGIVYGVTVAVGFAVMENLNYVYRALQEGHVYYTLIIRGFLSVPAHALFAVIWGYALGMYKFGKKDENFVKNSLIQAMIFHSAFNAIAVLVNPIWDIFYLALLSVYLWYIADKDIRSAIKNSPYQNDFDEEK</sequence>
<reference evidence="11" key="1">
    <citation type="submission" date="2019-08" db="EMBL/GenBank/DDBJ databases">
        <title>Genomic characterization of a novel candidate phylum (ARYD3) from a high temperature, high salinity tertiary oil reservoir in north central Oklahoma, USA.</title>
        <authorList>
            <person name="Youssef N.H."/>
            <person name="Yadav A."/>
            <person name="Elshahed M.S."/>
        </authorList>
    </citation>
    <scope>NUCLEOTIDE SEQUENCE [LARGE SCALE GENOMIC DNA]</scope>
    <source>
        <strain evidence="11">ARYD3</strain>
    </source>
</reference>
<evidence type="ECO:0000256" key="4">
    <source>
        <dbReference type="ARBA" id="ARBA00022475"/>
    </source>
</evidence>
<feature type="transmembrane region" description="Helical" evidence="10">
    <location>
        <begin position="130"/>
        <end position="152"/>
    </location>
</feature>
<dbReference type="Proteomes" id="UP000324143">
    <property type="component" value="Unassembled WGS sequence"/>
</dbReference>
<dbReference type="EMBL" id="VSIX01000032">
    <property type="protein sequence ID" value="TYB31574.1"/>
    <property type="molecule type" value="Genomic_DNA"/>
</dbReference>
<name>A0A5D0MCT4_9BACT</name>
<dbReference type="GO" id="GO:0006508">
    <property type="term" value="P:proteolysis"/>
    <property type="evidence" value="ECO:0007669"/>
    <property type="project" value="UniProtKB-KW"/>
</dbReference>
<keyword evidence="9 10" id="KW-0472">Membrane</keyword>
<evidence type="ECO:0000256" key="8">
    <source>
        <dbReference type="ARBA" id="ARBA00022989"/>
    </source>
</evidence>
<keyword evidence="6 10" id="KW-0812">Transmembrane</keyword>